<feature type="compositionally biased region" description="Polar residues" evidence="1">
    <location>
        <begin position="189"/>
        <end position="199"/>
    </location>
</feature>
<comment type="caution">
    <text evidence="2">The sequence shown here is derived from an EMBL/GenBank/DDBJ whole genome shotgun (WGS) entry which is preliminary data.</text>
</comment>
<evidence type="ECO:0000313" key="2">
    <source>
        <dbReference type="EMBL" id="CAK0773052.1"/>
    </source>
</evidence>
<organism evidence="2 3">
    <name type="scientific">Coccomyxa viridis</name>
    <dbReference type="NCBI Taxonomy" id="1274662"/>
    <lineage>
        <taxon>Eukaryota</taxon>
        <taxon>Viridiplantae</taxon>
        <taxon>Chlorophyta</taxon>
        <taxon>core chlorophytes</taxon>
        <taxon>Trebouxiophyceae</taxon>
        <taxon>Trebouxiophyceae incertae sedis</taxon>
        <taxon>Coccomyxaceae</taxon>
        <taxon>Coccomyxa</taxon>
    </lineage>
</organism>
<gene>
    <name evidence="2" type="ORF">CVIRNUC_004025</name>
</gene>
<evidence type="ECO:0000256" key="1">
    <source>
        <dbReference type="SAM" id="MobiDB-lite"/>
    </source>
</evidence>
<name>A0AAV1I2X5_9CHLO</name>
<dbReference type="AlphaFoldDB" id="A0AAV1I2X5"/>
<feature type="compositionally biased region" description="Low complexity" evidence="1">
    <location>
        <begin position="61"/>
        <end position="74"/>
    </location>
</feature>
<sequence length="223" mass="24868">MLKRFLVRARRLYLQSAAHRSTDSGAVQGDAQRLYSSKVPREYQGYYLHKPLQPKPRAVPEAATESLATSSAQAAPAAEAAGGIQADISTQSARTASAWMLPWERRQMDGAGTPLRTWEKLYWGLFVAGLATLLFSRLYRSQPPDPKIDEEKEAKKKERARLILAGHSFTEDDDPFEGLTPQEIQQYVQKETAGASNTDPFEGMSPEEINDYIEKHSAMQPAL</sequence>
<proteinExistence type="predicted"/>
<dbReference type="EMBL" id="CAUYUE010000005">
    <property type="protein sequence ID" value="CAK0773052.1"/>
    <property type="molecule type" value="Genomic_DNA"/>
</dbReference>
<dbReference type="Proteomes" id="UP001314263">
    <property type="component" value="Unassembled WGS sequence"/>
</dbReference>
<feature type="region of interest" description="Disordered" evidence="1">
    <location>
        <begin position="189"/>
        <end position="223"/>
    </location>
</feature>
<keyword evidence="3" id="KW-1185">Reference proteome</keyword>
<evidence type="ECO:0000313" key="3">
    <source>
        <dbReference type="Proteomes" id="UP001314263"/>
    </source>
</evidence>
<reference evidence="2 3" key="1">
    <citation type="submission" date="2023-10" db="EMBL/GenBank/DDBJ databases">
        <authorList>
            <person name="Maclean D."/>
            <person name="Macfadyen A."/>
        </authorList>
    </citation>
    <scope>NUCLEOTIDE SEQUENCE [LARGE SCALE GENOMIC DNA]</scope>
</reference>
<protein>
    <submittedName>
        <fullName evidence="2">Uncharacterized protein</fullName>
    </submittedName>
</protein>
<accession>A0AAV1I2X5</accession>
<feature type="region of interest" description="Disordered" evidence="1">
    <location>
        <begin position="54"/>
        <end position="74"/>
    </location>
</feature>